<organism evidence="5 6">
    <name type="scientific">Phaeomoniella chlamydospora</name>
    <name type="common">Phaeoacremonium chlamydosporum</name>
    <dbReference type="NCBI Taxonomy" id="158046"/>
    <lineage>
        <taxon>Eukaryota</taxon>
        <taxon>Fungi</taxon>
        <taxon>Dikarya</taxon>
        <taxon>Ascomycota</taxon>
        <taxon>Pezizomycotina</taxon>
        <taxon>Eurotiomycetes</taxon>
        <taxon>Chaetothyriomycetidae</taxon>
        <taxon>Phaeomoniellales</taxon>
        <taxon>Phaeomoniellaceae</taxon>
        <taxon>Phaeomoniella</taxon>
    </lineage>
</organism>
<dbReference type="PANTHER" id="PTHR10887:SF445">
    <property type="entry name" value="NFX1-TYPE ZINC FINGER-CONTAINING PROTEIN 1"/>
    <property type="match status" value="1"/>
</dbReference>
<feature type="domain" description="DNA2/NAM7 helicase-like C-terminal" evidence="4">
    <location>
        <begin position="767"/>
        <end position="960"/>
    </location>
</feature>
<dbReference type="InterPro" id="IPR041677">
    <property type="entry name" value="DNA2/NAM7_AAA_11"/>
</dbReference>
<name>A0A0G2EX15_PHACM</name>
<keyword evidence="1" id="KW-0378">Hydrolase</keyword>
<dbReference type="Proteomes" id="UP000053317">
    <property type="component" value="Unassembled WGS sequence"/>
</dbReference>
<evidence type="ECO:0000256" key="2">
    <source>
        <dbReference type="SAM" id="MobiDB-lite"/>
    </source>
</evidence>
<keyword evidence="1" id="KW-0067">ATP-binding</keyword>
<dbReference type="Pfam" id="PF13086">
    <property type="entry name" value="AAA_11"/>
    <property type="match status" value="1"/>
</dbReference>
<feature type="domain" description="DNA2/NAM7 helicase helicase" evidence="3">
    <location>
        <begin position="394"/>
        <end position="749"/>
    </location>
</feature>
<keyword evidence="1" id="KW-0347">Helicase</keyword>
<dbReference type="PANTHER" id="PTHR10887">
    <property type="entry name" value="DNA2/NAM7 HELICASE FAMILY"/>
    <property type="match status" value="1"/>
</dbReference>
<keyword evidence="1" id="KW-0547">Nucleotide-binding</keyword>
<sequence length="1259" mass="142772">MTFSLSTTTQGSTLTTTIKAHQLSTHLLAEKPISCDRPRTASHTTNYLSFEVRPPSAPFDDDGPGNLSVEGPRHDNDHVNIRNIQILPTTDEILAVTRAPYMPRKDLREAHFLESPILRLLDTQFRHLRYDNVEYFRDVCYNAAQRLASEALPYLPDFRAQQDTPSGNRYFLYRDAQLEEMLAHERKGLLIRVSYACPAYLRGRGMYRSGRFKEGMLCALIGVDSEDGNLSVTFFETHLAQSTDSMDSRGGNGLRAAVELSFAHSENYSEILRIARYAQGLSIGRFILVEFPNALYAGFYWCLKRLQEMRSTDIAFRSHIAPGPRASQSTSSRYNYRKPPIGTLKLLPPAYVTRDGFTLDLSHLTKTEVRFPPSALQDLSRPLLMDYLKNKTPLDDGQAAAFADSLSRELAFTQGPPGTGKTYLGVALACTILASRDAQDPKPILVVCLTNHALDSFLGGLLEAGQTAIVRVGRGSRESWAKRHSLRSISKKTKFKDLDMKEKWSASQRVRNITNKLSAMANDLNSTKSTAVLHWHDVRSFLEKHHKDIYEQLKTCLESEMAQGFVFDYWSGGGDLQNLANLKKELQSYTQSTKTTLKDQVQGAEDPLDSRLHNIWSHTHLQSESAGDTNIWQLDLTERKRLLDVWSGQIDREFLVHQLTSLHLDVIQANSNYKSVMQRMDKEVLSKQNIIGLTTTACASNWETLKELDLEVVICEEAAEVLESHSLCTLLPSIEHAIFIGDPLQLRPQIEEPNLSLEQRHGFDYRLDESLFERFMIPKDPWLDVIPTSHLSVQRRMHPEISLITRLTYPHLVDHELTLGNPRPIGIAYRTYWLDHTYPEICPSESIKSYSNQYEVHMVVKLVKYLLHGNGYSMGDIAVLTPYNGQLTALNKAMKSTCSIWLCEKDRIALIDDGLLEERDDDSGSKEDVQMSDMLRLATIDNFQGEEAKVVILSTVRSGGSWDTFCHDLRPNPLAARENFRLIGERSTNLLVLQKDVITVRDQVILPFQKSMAKLAPIYPDALPTYNLCFDLRAEVLISRIRSALIEDTLKVAEFIAPLPDPSLELLRMGALLKENALKECTNGTKSLCQMFGQAFDLAAPCLEAELRLQNLKTLHFLGLVLDEDISTYLPLSTEIEHLVILCKRYPSTAGTFLTAVLEYRTFLSKPKQLRPVPPPVIYTFRNTEVNRKWGEHVLGHLTNCRHKHPYSSETFSDGCPECGKEVEFTEEEAKKYGNRLNEDRFLDWMNHIGEQSKSWTCR</sequence>
<keyword evidence="6" id="KW-1185">Reference proteome</keyword>
<dbReference type="InterPro" id="IPR045055">
    <property type="entry name" value="DNA2/NAM7-like"/>
</dbReference>
<dbReference type="InterPro" id="IPR047187">
    <property type="entry name" value="SF1_C_Upf1"/>
</dbReference>
<proteinExistence type="predicted"/>
<evidence type="ECO:0000256" key="1">
    <source>
        <dbReference type="ARBA" id="ARBA00022806"/>
    </source>
</evidence>
<evidence type="ECO:0000313" key="6">
    <source>
        <dbReference type="Proteomes" id="UP000053317"/>
    </source>
</evidence>
<dbReference type="AlphaFoldDB" id="A0A0G2EX15"/>
<accession>A0A0G2EX15</accession>
<dbReference type="GO" id="GO:0031048">
    <property type="term" value="P:regulatory ncRNA-mediated heterochromatin formation"/>
    <property type="evidence" value="ECO:0007669"/>
    <property type="project" value="TreeGrafter"/>
</dbReference>
<reference evidence="5 6" key="1">
    <citation type="submission" date="2015-05" db="EMBL/GenBank/DDBJ databases">
        <title>Distinctive expansion of gene families associated with plant cell wall degradation and secondary metabolism in the genomes of grapevine trunk pathogens.</title>
        <authorList>
            <person name="Lawrence D.P."/>
            <person name="Travadon R."/>
            <person name="Rolshausen P.E."/>
            <person name="Baumgartner K."/>
        </authorList>
    </citation>
    <scope>NUCLEOTIDE SEQUENCE [LARGE SCALE GENOMIC DNA]</scope>
    <source>
        <strain evidence="5">UCRPC4</strain>
    </source>
</reference>
<dbReference type="SUPFAM" id="SSF52540">
    <property type="entry name" value="P-loop containing nucleoside triphosphate hydrolases"/>
    <property type="match status" value="1"/>
</dbReference>
<comment type="caution">
    <text evidence="5">The sequence shown here is derived from an EMBL/GenBank/DDBJ whole genome shotgun (WGS) entry which is preliminary data.</text>
</comment>
<dbReference type="CDD" id="cd18808">
    <property type="entry name" value="SF1_C_Upf1"/>
    <property type="match status" value="1"/>
</dbReference>
<evidence type="ECO:0000313" key="5">
    <source>
        <dbReference type="EMBL" id="KKY26734.1"/>
    </source>
</evidence>
<feature type="region of interest" description="Disordered" evidence="2">
    <location>
        <begin position="53"/>
        <end position="75"/>
    </location>
</feature>
<dbReference type="EMBL" id="LCWF01000034">
    <property type="protein sequence ID" value="KKY26734.1"/>
    <property type="molecule type" value="Genomic_DNA"/>
</dbReference>
<dbReference type="Gene3D" id="3.40.50.300">
    <property type="entry name" value="P-loop containing nucleotide triphosphate hydrolases"/>
    <property type="match status" value="2"/>
</dbReference>
<evidence type="ECO:0000259" key="4">
    <source>
        <dbReference type="Pfam" id="PF13087"/>
    </source>
</evidence>
<dbReference type="InterPro" id="IPR041679">
    <property type="entry name" value="DNA2/NAM7-like_C"/>
</dbReference>
<dbReference type="InterPro" id="IPR027417">
    <property type="entry name" value="P-loop_NTPase"/>
</dbReference>
<dbReference type="Pfam" id="PF13087">
    <property type="entry name" value="AAA_12"/>
    <property type="match status" value="1"/>
</dbReference>
<reference evidence="5 6" key="2">
    <citation type="submission" date="2015-05" db="EMBL/GenBank/DDBJ databases">
        <authorList>
            <person name="Morales-Cruz A."/>
            <person name="Amrine K.C."/>
            <person name="Cantu D."/>
        </authorList>
    </citation>
    <scope>NUCLEOTIDE SEQUENCE [LARGE SCALE GENOMIC DNA]</scope>
    <source>
        <strain evidence="5">UCRPC4</strain>
    </source>
</reference>
<evidence type="ECO:0000259" key="3">
    <source>
        <dbReference type="Pfam" id="PF13086"/>
    </source>
</evidence>
<dbReference type="GO" id="GO:0004386">
    <property type="term" value="F:helicase activity"/>
    <property type="evidence" value="ECO:0007669"/>
    <property type="project" value="InterPro"/>
</dbReference>
<gene>
    <name evidence="5" type="ORF">UCRPC4_g01425</name>
</gene>
<dbReference type="OrthoDB" id="2423195at2759"/>
<dbReference type="GO" id="GO:0031380">
    <property type="term" value="C:nuclear RNA-directed RNA polymerase complex"/>
    <property type="evidence" value="ECO:0007669"/>
    <property type="project" value="TreeGrafter"/>
</dbReference>
<protein>
    <submittedName>
        <fullName evidence="5">Putative nfx1-type zinc finger-containing protein 1</fullName>
    </submittedName>
</protein>